<dbReference type="EMBL" id="UINC01114873">
    <property type="protein sequence ID" value="SVC85488.1"/>
    <property type="molecule type" value="Genomic_DNA"/>
</dbReference>
<proteinExistence type="predicted"/>
<feature type="non-terminal residue" evidence="2">
    <location>
        <position position="1"/>
    </location>
</feature>
<evidence type="ECO:0000313" key="2">
    <source>
        <dbReference type="EMBL" id="SVC85488.1"/>
    </source>
</evidence>
<feature type="compositionally biased region" description="Low complexity" evidence="1">
    <location>
        <begin position="1"/>
        <end position="17"/>
    </location>
</feature>
<reference evidence="2" key="1">
    <citation type="submission" date="2018-05" db="EMBL/GenBank/DDBJ databases">
        <authorList>
            <person name="Lanie J.A."/>
            <person name="Ng W.-L."/>
            <person name="Kazmierczak K.M."/>
            <person name="Andrzejewski T.M."/>
            <person name="Davidsen T.M."/>
            <person name="Wayne K.J."/>
            <person name="Tettelin H."/>
            <person name="Glass J.I."/>
            <person name="Rusch D."/>
            <person name="Podicherti R."/>
            <person name="Tsui H.-C.T."/>
            <person name="Winkler M.E."/>
        </authorList>
    </citation>
    <scope>NUCLEOTIDE SEQUENCE</scope>
</reference>
<sequence>VSLSSFSLSSNGFSCSGPESNSISANTGAKIILTDNIKNNADKIN</sequence>
<feature type="region of interest" description="Disordered" evidence="1">
    <location>
        <begin position="1"/>
        <end position="22"/>
    </location>
</feature>
<organism evidence="2">
    <name type="scientific">marine metagenome</name>
    <dbReference type="NCBI Taxonomy" id="408172"/>
    <lineage>
        <taxon>unclassified sequences</taxon>
        <taxon>metagenomes</taxon>
        <taxon>ecological metagenomes</taxon>
    </lineage>
</organism>
<dbReference type="AlphaFoldDB" id="A0A382QKL7"/>
<feature type="non-terminal residue" evidence="2">
    <location>
        <position position="45"/>
    </location>
</feature>
<accession>A0A382QKL7</accession>
<protein>
    <submittedName>
        <fullName evidence="2">Uncharacterized protein</fullName>
    </submittedName>
</protein>
<gene>
    <name evidence="2" type="ORF">METZ01_LOCUS338342</name>
</gene>
<evidence type="ECO:0000256" key="1">
    <source>
        <dbReference type="SAM" id="MobiDB-lite"/>
    </source>
</evidence>
<name>A0A382QKL7_9ZZZZ</name>